<proteinExistence type="predicted"/>
<comment type="caution">
    <text evidence="2">The sequence shown here is derived from an EMBL/GenBank/DDBJ whole genome shotgun (WGS) entry which is preliminary data.</text>
</comment>
<dbReference type="InterPro" id="IPR054193">
    <property type="entry name" value="DUF6898"/>
</dbReference>
<feature type="domain" description="DUF6898" evidence="1">
    <location>
        <begin position="6"/>
        <end position="59"/>
    </location>
</feature>
<evidence type="ECO:0000259" key="1">
    <source>
        <dbReference type="Pfam" id="PF21839"/>
    </source>
</evidence>
<evidence type="ECO:0000313" key="2">
    <source>
        <dbReference type="EMBL" id="NYZ22028.1"/>
    </source>
</evidence>
<gene>
    <name evidence="2" type="ORF">HND93_20120</name>
</gene>
<evidence type="ECO:0000313" key="3">
    <source>
        <dbReference type="Proteomes" id="UP000584642"/>
    </source>
</evidence>
<dbReference type="Proteomes" id="UP000584642">
    <property type="component" value="Unassembled WGS sequence"/>
</dbReference>
<protein>
    <recommendedName>
        <fullName evidence="1">DUF6898 domain-containing protein</fullName>
    </recommendedName>
</protein>
<dbReference type="EMBL" id="JABFDB010000014">
    <property type="protein sequence ID" value="NYZ22028.1"/>
    <property type="molecule type" value="Genomic_DNA"/>
</dbReference>
<dbReference type="RefSeq" id="WP_180283796.1">
    <property type="nucleotide sequence ID" value="NZ_JABFDB010000014.1"/>
</dbReference>
<organism evidence="2 3">
    <name type="scientific">Azospirillum oleiclasticum</name>
    <dbReference type="NCBI Taxonomy" id="2735135"/>
    <lineage>
        <taxon>Bacteria</taxon>
        <taxon>Pseudomonadati</taxon>
        <taxon>Pseudomonadota</taxon>
        <taxon>Alphaproteobacteria</taxon>
        <taxon>Rhodospirillales</taxon>
        <taxon>Azospirillaceae</taxon>
        <taxon>Azospirillum</taxon>
    </lineage>
</organism>
<sequence>MSGKDPEVLLEFQRIGSYMKAVAIDAATGTEVSVVGPATGSRELLTRTAVAKLRYVLERNRNAPGAKR</sequence>
<reference evidence="2 3" key="1">
    <citation type="submission" date="2020-05" db="EMBL/GenBank/DDBJ databases">
        <title>Azospirillum oleiclasticum sp. nov, a nitrogen-fixing and heavy crude oil-emulsifying bacterium isolated from the crude oil of Yumen Oilfield.</title>
        <authorList>
            <person name="Wu D."/>
            <person name="Cai M."/>
            <person name="Zhang X."/>
        </authorList>
    </citation>
    <scope>NUCLEOTIDE SEQUENCE [LARGE SCALE GENOMIC DNA]</scope>
    <source>
        <strain evidence="2 3">ROY-1-1-2</strain>
    </source>
</reference>
<accession>A0ABX2TFT6</accession>
<name>A0ABX2TFT6_9PROT</name>
<dbReference type="Pfam" id="PF21839">
    <property type="entry name" value="DUF6898"/>
    <property type="match status" value="1"/>
</dbReference>
<keyword evidence="3" id="KW-1185">Reference proteome</keyword>